<accession>A0A812P2E8</accession>
<evidence type="ECO:0000256" key="4">
    <source>
        <dbReference type="ARBA" id="ARBA00008321"/>
    </source>
</evidence>
<dbReference type="AlphaFoldDB" id="A0A812P2E8"/>
<dbReference type="CDD" id="cd22965">
    <property type="entry name" value="DD_DPY30_SDC1"/>
    <property type="match status" value="1"/>
</dbReference>
<keyword evidence="13" id="KW-1185">Reference proteome</keyword>
<dbReference type="InterPro" id="IPR049629">
    <property type="entry name" value="DPY30_SDC1_DD"/>
</dbReference>
<protein>
    <submittedName>
        <fullName evidence="12">PigC protein</fullName>
    </submittedName>
</protein>
<keyword evidence="7 11" id="KW-0812">Transmembrane</keyword>
<proteinExistence type="inferred from homology"/>
<evidence type="ECO:0000256" key="6">
    <source>
        <dbReference type="ARBA" id="ARBA00022502"/>
    </source>
</evidence>
<dbReference type="GO" id="GO:0006506">
    <property type="term" value="P:GPI anchor biosynthetic process"/>
    <property type="evidence" value="ECO:0007669"/>
    <property type="project" value="UniProtKB-UniPathway"/>
</dbReference>
<dbReference type="EMBL" id="CAJNJA010014164">
    <property type="protein sequence ID" value="CAE7337165.1"/>
    <property type="molecule type" value="Genomic_DNA"/>
</dbReference>
<evidence type="ECO:0000256" key="9">
    <source>
        <dbReference type="ARBA" id="ARBA00023136"/>
    </source>
</evidence>
<dbReference type="PANTHER" id="PTHR12982">
    <property type="entry name" value="PHOSPHATIDYLINOSITOL GLYCAN, CLASS C"/>
    <property type="match status" value="1"/>
</dbReference>
<evidence type="ECO:0000256" key="3">
    <source>
        <dbReference type="ARBA" id="ARBA00004687"/>
    </source>
</evidence>
<reference evidence="12" key="1">
    <citation type="submission" date="2021-02" db="EMBL/GenBank/DDBJ databases">
        <authorList>
            <person name="Dougan E. K."/>
            <person name="Rhodes N."/>
            <person name="Thang M."/>
            <person name="Chan C."/>
        </authorList>
    </citation>
    <scope>NUCLEOTIDE SEQUENCE</scope>
</reference>
<dbReference type="GO" id="GO:0000506">
    <property type="term" value="C:glycosylphosphatidylinositol-N-acetylglucosaminyltransferase (GPI-GnT) complex"/>
    <property type="evidence" value="ECO:0007669"/>
    <property type="project" value="TreeGrafter"/>
</dbReference>
<evidence type="ECO:0000313" key="12">
    <source>
        <dbReference type="EMBL" id="CAE7337165.1"/>
    </source>
</evidence>
<evidence type="ECO:0000256" key="11">
    <source>
        <dbReference type="SAM" id="Phobius"/>
    </source>
</evidence>
<evidence type="ECO:0000256" key="10">
    <source>
        <dbReference type="ARBA" id="ARBA00023242"/>
    </source>
</evidence>
<keyword evidence="10" id="KW-0539">Nucleus</keyword>
<comment type="caution">
    <text evidence="12">The sequence shown here is derived from an EMBL/GenBank/DDBJ whole genome shotgun (WGS) entry which is preliminary data.</text>
</comment>
<dbReference type="InterPro" id="IPR007858">
    <property type="entry name" value="Dpy-30_motif"/>
</dbReference>
<dbReference type="InterPro" id="IPR009450">
    <property type="entry name" value="Plno_GlcNAc_GPI2"/>
</dbReference>
<comment type="similarity">
    <text evidence="4">Belongs to the PIGC family.</text>
</comment>
<dbReference type="Proteomes" id="UP000601435">
    <property type="component" value="Unassembled WGS sequence"/>
</dbReference>
<dbReference type="GO" id="GO:0005634">
    <property type="term" value="C:nucleus"/>
    <property type="evidence" value="ECO:0007669"/>
    <property type="project" value="UniProtKB-SubCell"/>
</dbReference>
<keyword evidence="9 11" id="KW-0472">Membrane</keyword>
<feature type="transmembrane region" description="Helical" evidence="11">
    <location>
        <begin position="150"/>
        <end position="168"/>
    </location>
</feature>
<comment type="pathway">
    <text evidence="3">Glycolipid biosynthesis; glycosylphosphatidylinositol-anchor biosynthesis.</text>
</comment>
<evidence type="ECO:0000256" key="5">
    <source>
        <dbReference type="ARBA" id="ARBA00010849"/>
    </source>
</evidence>
<keyword evidence="8 11" id="KW-1133">Transmembrane helix</keyword>
<dbReference type="Pfam" id="PF06432">
    <property type="entry name" value="GPI2"/>
    <property type="match status" value="1"/>
</dbReference>
<dbReference type="OrthoDB" id="417678at2759"/>
<comment type="subcellular location">
    <subcellularLocation>
        <location evidence="2">Membrane</location>
        <topology evidence="2">Multi-pass membrane protein</topology>
    </subcellularLocation>
    <subcellularLocation>
        <location evidence="1">Nucleus</location>
    </subcellularLocation>
</comment>
<dbReference type="Pfam" id="PF05186">
    <property type="entry name" value="Dpy-30"/>
    <property type="match status" value="1"/>
</dbReference>
<organism evidence="12 13">
    <name type="scientific">Symbiodinium necroappetens</name>
    <dbReference type="NCBI Taxonomy" id="1628268"/>
    <lineage>
        <taxon>Eukaryota</taxon>
        <taxon>Sar</taxon>
        <taxon>Alveolata</taxon>
        <taxon>Dinophyceae</taxon>
        <taxon>Suessiales</taxon>
        <taxon>Symbiodiniaceae</taxon>
        <taxon>Symbiodinium</taxon>
    </lineage>
</organism>
<gene>
    <name evidence="12" type="primary">pigC</name>
    <name evidence="12" type="ORF">SNEC2469_LOCUS8635</name>
</gene>
<dbReference type="Gene3D" id="1.20.890.10">
    <property type="entry name" value="cAMP-dependent protein kinase regulatory subunit, dimerization-anchoring domain"/>
    <property type="match status" value="1"/>
</dbReference>
<keyword evidence="6" id="KW-0337">GPI-anchor biosynthesis</keyword>
<feature type="transmembrane region" description="Helical" evidence="11">
    <location>
        <begin position="121"/>
        <end position="144"/>
    </location>
</feature>
<dbReference type="UniPathway" id="UPA00196"/>
<name>A0A812P2E8_9DINO</name>
<evidence type="ECO:0000256" key="1">
    <source>
        <dbReference type="ARBA" id="ARBA00004123"/>
    </source>
</evidence>
<evidence type="ECO:0000313" key="13">
    <source>
        <dbReference type="Proteomes" id="UP000601435"/>
    </source>
</evidence>
<evidence type="ECO:0000256" key="2">
    <source>
        <dbReference type="ARBA" id="ARBA00004141"/>
    </source>
</evidence>
<evidence type="ECO:0000256" key="8">
    <source>
        <dbReference type="ARBA" id="ARBA00022989"/>
    </source>
</evidence>
<comment type="similarity">
    <text evidence="5">Belongs to the dpy-30 family.</text>
</comment>
<sequence>MLCPRSIDKLLGNCSTIISFETGVAHTHTHLLTQRSPGELPRPGDDTIGIFACGLLLLHVILYDYGDGSSASVWSCQQELFLPGGPIALNASVLSAMILASRLRTPLEVFAFMSFAMEVFALPHFCGRSTACVLPLLFAVAIALDFKSGVSLVLAGILIGFVGPVLFLSAQNLKTEIQGPWDIAHVLPEPLEGTSDGDLGHMRLGNSAAACLARQSGSYQSSPRYVVPTLLPGMNAVAEERPENPVEWLAYYLLKNNTMGKKPSEEKKADDAAPEQ</sequence>
<evidence type="ECO:0000256" key="7">
    <source>
        <dbReference type="ARBA" id="ARBA00022692"/>
    </source>
</evidence>
<dbReference type="PANTHER" id="PTHR12982:SF0">
    <property type="entry name" value="PHOSPHATIDYLINOSITOL N-ACETYLGLUCOSAMINYLTRANSFERASE SUBUNIT C"/>
    <property type="match status" value="1"/>
</dbReference>